<gene>
    <name evidence="8 9" type="primary">rpmE</name>
    <name evidence="9" type="ordered locus">MEPCIT_017</name>
</gene>
<comment type="function">
    <text evidence="8">Binds the 23S rRNA.</text>
</comment>
<reference key="1">
    <citation type="submission" date="2010-09" db="EMBL/GenBank/DDBJ databases">
        <title>An interdependent metabolic patchwork in the nested three-way symbiosis of mealybugs.</title>
        <authorList>
            <person name="McCutcheon J.P."/>
            <person name="von Dohlen C.D."/>
        </authorList>
    </citation>
    <scope>NUCLEOTIDE SEQUENCE</scope>
    <source>
        <strain>PCIT</strain>
    </source>
</reference>
<evidence type="ECO:0000256" key="1">
    <source>
        <dbReference type="ARBA" id="ARBA00009296"/>
    </source>
</evidence>
<dbReference type="STRING" id="903503.MEPCIT_017"/>
<dbReference type="GO" id="GO:0019843">
    <property type="term" value="F:rRNA binding"/>
    <property type="evidence" value="ECO:0007669"/>
    <property type="project" value="UniProtKB-KW"/>
</dbReference>
<dbReference type="AlphaFoldDB" id="F7XX59"/>
<keyword evidence="4 8" id="KW-0694">RNA-binding</keyword>
<keyword evidence="5 8" id="KW-0689">Ribosomal protein</keyword>
<dbReference type="GO" id="GO:0046872">
    <property type="term" value="F:metal ion binding"/>
    <property type="evidence" value="ECO:0007669"/>
    <property type="project" value="UniProtKB-KW"/>
</dbReference>
<reference evidence="9 10" key="2">
    <citation type="journal article" date="2011" name="Curr. Biol.">
        <title>An interdependent metabolic patchwork in the nested symbiosis of mealybugs.</title>
        <authorList>
            <person name="McCutcheon J.P."/>
            <person name="von Dohlen C.D."/>
        </authorList>
    </citation>
    <scope>NUCLEOTIDE SEQUENCE [LARGE SCALE GENOMIC DNA]</scope>
    <source>
        <strain evidence="9 10">PCIT</strain>
    </source>
</reference>
<evidence type="ECO:0000256" key="2">
    <source>
        <dbReference type="ARBA" id="ARBA00011838"/>
    </source>
</evidence>
<dbReference type="PANTHER" id="PTHR33280">
    <property type="entry name" value="50S RIBOSOMAL PROTEIN L31, CHLOROPLASTIC"/>
    <property type="match status" value="1"/>
</dbReference>
<evidence type="ECO:0000256" key="6">
    <source>
        <dbReference type="ARBA" id="ARBA00023274"/>
    </source>
</evidence>
<evidence type="ECO:0000313" key="9">
    <source>
        <dbReference type="EMBL" id="AEI74685.1"/>
    </source>
</evidence>
<feature type="binding site" evidence="8">
    <location>
        <position position="40"/>
    </location>
    <ligand>
        <name>Zn(2+)</name>
        <dbReference type="ChEBI" id="CHEBI:29105"/>
    </ligand>
</feature>
<feature type="binding site" evidence="8">
    <location>
        <position position="18"/>
    </location>
    <ligand>
        <name>Zn(2+)</name>
        <dbReference type="ChEBI" id="CHEBI:29105"/>
    </ligand>
</feature>
<dbReference type="NCBIfam" id="NF001809">
    <property type="entry name" value="PRK00528.1"/>
    <property type="match status" value="1"/>
</dbReference>
<dbReference type="Pfam" id="PF01197">
    <property type="entry name" value="Ribosomal_L31"/>
    <property type="match status" value="1"/>
</dbReference>
<dbReference type="HOGENOM" id="CLU_114306_4_3_6"/>
<dbReference type="PANTHER" id="PTHR33280:SF6">
    <property type="entry name" value="LARGE RIBOSOMAL SUBUNIT PROTEIN BL31A"/>
    <property type="match status" value="1"/>
</dbReference>
<keyword evidence="8" id="KW-0479">Metal-binding</keyword>
<dbReference type="PROSITE" id="PS01143">
    <property type="entry name" value="RIBOSOMAL_L31"/>
    <property type="match status" value="1"/>
</dbReference>
<dbReference type="OrthoDB" id="9803251at2"/>
<dbReference type="InterPro" id="IPR027491">
    <property type="entry name" value="Ribosomal_bL31_A"/>
</dbReference>
<dbReference type="InterPro" id="IPR042105">
    <property type="entry name" value="Ribosomal_bL31_sf"/>
</dbReference>
<name>F7XX59_MOREP</name>
<dbReference type="Proteomes" id="UP000000504">
    <property type="component" value="Chromosome"/>
</dbReference>
<evidence type="ECO:0000256" key="8">
    <source>
        <dbReference type="HAMAP-Rule" id="MF_00501"/>
    </source>
</evidence>
<dbReference type="Gene3D" id="4.10.830.30">
    <property type="entry name" value="Ribosomal protein L31"/>
    <property type="match status" value="1"/>
</dbReference>
<dbReference type="GO" id="GO:1990904">
    <property type="term" value="C:ribonucleoprotein complex"/>
    <property type="evidence" value="ECO:0007669"/>
    <property type="project" value="UniProtKB-KW"/>
</dbReference>
<dbReference type="GO" id="GO:0003735">
    <property type="term" value="F:structural constituent of ribosome"/>
    <property type="evidence" value="ECO:0007669"/>
    <property type="project" value="InterPro"/>
</dbReference>
<evidence type="ECO:0000256" key="3">
    <source>
        <dbReference type="ARBA" id="ARBA00022730"/>
    </source>
</evidence>
<comment type="cofactor">
    <cofactor evidence="8">
        <name>Zn(2+)</name>
        <dbReference type="ChEBI" id="CHEBI:29105"/>
    </cofactor>
    <text evidence="8">Binds 1 zinc ion per subunit.</text>
</comment>
<dbReference type="HAMAP" id="MF_00501">
    <property type="entry name" value="Ribosomal_bL31_1"/>
    <property type="match status" value="1"/>
</dbReference>
<sequence>MQKNIHPKYRDITATCSCGNVIKTKSTLSYDLNLDVCSVCHPFYTGKQRFIDTGGRVERFNKRFHIPESKK</sequence>
<feature type="binding site" evidence="8">
    <location>
        <position position="37"/>
    </location>
    <ligand>
        <name>Zn(2+)</name>
        <dbReference type="ChEBI" id="CHEBI:29105"/>
    </ligand>
</feature>
<dbReference type="SUPFAM" id="SSF143800">
    <property type="entry name" value="L28p-like"/>
    <property type="match status" value="1"/>
</dbReference>
<dbReference type="NCBIfam" id="NF000612">
    <property type="entry name" value="PRK00019.1"/>
    <property type="match status" value="1"/>
</dbReference>
<keyword evidence="3 8" id="KW-0699">rRNA-binding</keyword>
<dbReference type="PRINTS" id="PR01249">
    <property type="entry name" value="RIBOSOMALL31"/>
</dbReference>
<feature type="binding site" evidence="8">
    <location>
        <position position="16"/>
    </location>
    <ligand>
        <name>Zn(2+)</name>
        <dbReference type="ChEBI" id="CHEBI:29105"/>
    </ligand>
</feature>
<comment type="subunit">
    <text evidence="2 8">Part of the 50S ribosomal subunit.</text>
</comment>
<evidence type="ECO:0000256" key="5">
    <source>
        <dbReference type="ARBA" id="ARBA00022980"/>
    </source>
</evidence>
<organism evidence="9 10">
    <name type="scientific">Moranella endobia (strain PCIT)</name>
    <dbReference type="NCBI Taxonomy" id="903503"/>
    <lineage>
        <taxon>Bacteria</taxon>
        <taxon>Pseudomonadati</taxon>
        <taxon>Pseudomonadota</taxon>
        <taxon>Gammaproteobacteria</taxon>
        <taxon>Enterobacterales</taxon>
        <taxon>Enterobacteriaceae</taxon>
        <taxon>Candidatus Moranella</taxon>
    </lineage>
</organism>
<keyword evidence="8" id="KW-0862">Zinc</keyword>
<keyword evidence="6 8" id="KW-0687">Ribonucleoprotein</keyword>
<dbReference type="InterPro" id="IPR034704">
    <property type="entry name" value="Ribosomal_bL28/bL31-like_sf"/>
</dbReference>
<evidence type="ECO:0000256" key="7">
    <source>
        <dbReference type="ARBA" id="ARBA00035687"/>
    </source>
</evidence>
<accession>F7XX59</accession>
<protein>
    <recommendedName>
        <fullName evidence="7 8">Large ribosomal subunit protein bL31</fullName>
    </recommendedName>
</protein>
<comment type="similarity">
    <text evidence="1 8">Belongs to the bacterial ribosomal protein bL31 family. Type A subfamily.</text>
</comment>
<dbReference type="GO" id="GO:0006412">
    <property type="term" value="P:translation"/>
    <property type="evidence" value="ECO:0007669"/>
    <property type="project" value="UniProtKB-UniRule"/>
</dbReference>
<dbReference type="RefSeq" id="WP_013975436.1">
    <property type="nucleotide sequence ID" value="NC_015735.1"/>
</dbReference>
<keyword evidence="10" id="KW-1185">Reference proteome</keyword>
<dbReference type="EMBL" id="CP002243">
    <property type="protein sequence ID" value="AEI74685.1"/>
    <property type="molecule type" value="Genomic_DNA"/>
</dbReference>
<dbReference type="NCBIfam" id="TIGR00105">
    <property type="entry name" value="L31"/>
    <property type="match status" value="1"/>
</dbReference>
<dbReference type="InterPro" id="IPR002150">
    <property type="entry name" value="Ribosomal_bL31"/>
</dbReference>
<proteinExistence type="inferred from homology"/>
<dbReference type="GO" id="GO:0005840">
    <property type="term" value="C:ribosome"/>
    <property type="evidence" value="ECO:0007669"/>
    <property type="project" value="UniProtKB-KW"/>
</dbReference>
<dbReference type="eggNOG" id="COG0254">
    <property type="taxonomic scope" value="Bacteria"/>
</dbReference>
<dbReference type="KEGG" id="men:MEPCIT_017"/>
<evidence type="ECO:0000313" key="10">
    <source>
        <dbReference type="Proteomes" id="UP000000504"/>
    </source>
</evidence>
<evidence type="ECO:0000256" key="4">
    <source>
        <dbReference type="ARBA" id="ARBA00022884"/>
    </source>
</evidence>